<feature type="compositionally biased region" description="Acidic residues" evidence="1">
    <location>
        <begin position="440"/>
        <end position="451"/>
    </location>
</feature>
<feature type="compositionally biased region" description="Low complexity" evidence="1">
    <location>
        <begin position="452"/>
        <end position="488"/>
    </location>
</feature>
<proteinExistence type="predicted"/>
<sequence>MQVCRRWRSVGRDPRFTLTHKPSKGNLMDTISKAKPGDTVKIPAGFYQEMLLIEKPLRLVGEMVTTITDTPRRGVVFQGSSSVVALANARCCFEHIVFRSATCSQDRSIVCYGPDCNYIRLAHCEVAGASGLMLPQLKDAYFEHQLENQEVGEEGEQANGDEEAEAGDGKKAKGLGAKGETAKPEPPKLVLEGCYIHTVLGDTPAVLVETGMLRMQGCTVTNNTIGIDVMEPATVHITNNDISFNQHAITMDGTGVIADNVMWGNLHHATINLSPDAVPEAGAAPAGEGAASQAGGNGDAGGVAGAAADAGAAPVSPRALTRPRRVVGGPPRVRISGNHIQTPARRGTRSGKEVPIRKRVRELANKVYGKHENDYDDWQVIGDSDLDTDEEDDSEDDADEAGSSGEDSDGSDLEDDEDDGSDDDGAGFMDMMAPPWASDSSDDMDDDEDYSEAYGSTSESDEASSGSDGDAAQPQQAQQAAIDAPPAN</sequence>
<feature type="region of interest" description="Disordered" evidence="1">
    <location>
        <begin position="150"/>
        <end position="184"/>
    </location>
</feature>
<feature type="compositionally biased region" description="Acidic residues" evidence="1">
    <location>
        <begin position="150"/>
        <end position="166"/>
    </location>
</feature>
<evidence type="ECO:0000313" key="2">
    <source>
        <dbReference type="EMBL" id="KAK9829994.1"/>
    </source>
</evidence>
<keyword evidence="3" id="KW-1185">Reference proteome</keyword>
<name>A0AAW1R896_9CHLO</name>
<feature type="compositionally biased region" description="Gly residues" evidence="1">
    <location>
        <begin position="295"/>
        <end position="304"/>
    </location>
</feature>
<reference evidence="2 3" key="1">
    <citation type="journal article" date="2024" name="Nat. Commun.">
        <title>Phylogenomics reveals the evolutionary origins of lichenization in chlorophyte algae.</title>
        <authorList>
            <person name="Puginier C."/>
            <person name="Libourel C."/>
            <person name="Otte J."/>
            <person name="Skaloud P."/>
            <person name="Haon M."/>
            <person name="Grisel S."/>
            <person name="Petersen M."/>
            <person name="Berrin J.G."/>
            <person name="Delaux P.M."/>
            <person name="Dal Grande F."/>
            <person name="Keller J."/>
        </authorList>
    </citation>
    <scope>NUCLEOTIDE SEQUENCE [LARGE SCALE GENOMIC DNA]</scope>
    <source>
        <strain evidence="2 3">SAG 2043</strain>
    </source>
</reference>
<feature type="compositionally biased region" description="Low complexity" evidence="1">
    <location>
        <begin position="281"/>
        <end position="294"/>
    </location>
</feature>
<dbReference type="Proteomes" id="UP001489004">
    <property type="component" value="Unassembled WGS sequence"/>
</dbReference>
<comment type="caution">
    <text evidence="2">The sequence shown here is derived from an EMBL/GenBank/DDBJ whole genome shotgun (WGS) entry which is preliminary data.</text>
</comment>
<organism evidence="2 3">
    <name type="scientific">[Myrmecia] bisecta</name>
    <dbReference type="NCBI Taxonomy" id="41462"/>
    <lineage>
        <taxon>Eukaryota</taxon>
        <taxon>Viridiplantae</taxon>
        <taxon>Chlorophyta</taxon>
        <taxon>core chlorophytes</taxon>
        <taxon>Trebouxiophyceae</taxon>
        <taxon>Trebouxiales</taxon>
        <taxon>Trebouxiaceae</taxon>
        <taxon>Myrmecia</taxon>
    </lineage>
</organism>
<dbReference type="SUPFAM" id="SSF51126">
    <property type="entry name" value="Pectin lyase-like"/>
    <property type="match status" value="1"/>
</dbReference>
<dbReference type="AlphaFoldDB" id="A0AAW1R896"/>
<evidence type="ECO:0008006" key="4">
    <source>
        <dbReference type="Google" id="ProtNLM"/>
    </source>
</evidence>
<feature type="region of interest" description="Disordered" evidence="1">
    <location>
        <begin position="375"/>
        <end position="488"/>
    </location>
</feature>
<protein>
    <recommendedName>
        <fullName evidence="4">Right handed beta helix domain-containing protein</fullName>
    </recommendedName>
</protein>
<dbReference type="InterPro" id="IPR012334">
    <property type="entry name" value="Pectin_lyas_fold"/>
</dbReference>
<dbReference type="InterPro" id="IPR011050">
    <property type="entry name" value="Pectin_lyase_fold/virulence"/>
</dbReference>
<feature type="region of interest" description="Disordered" evidence="1">
    <location>
        <begin position="280"/>
        <end position="356"/>
    </location>
</feature>
<accession>A0AAW1R896</accession>
<feature type="compositionally biased region" description="Acidic residues" evidence="1">
    <location>
        <begin position="384"/>
        <end position="425"/>
    </location>
</feature>
<evidence type="ECO:0000256" key="1">
    <source>
        <dbReference type="SAM" id="MobiDB-lite"/>
    </source>
</evidence>
<gene>
    <name evidence="2" type="ORF">WJX72_009108</name>
</gene>
<evidence type="ECO:0000313" key="3">
    <source>
        <dbReference type="Proteomes" id="UP001489004"/>
    </source>
</evidence>
<dbReference type="EMBL" id="JALJOR010000001">
    <property type="protein sequence ID" value="KAK9829994.1"/>
    <property type="molecule type" value="Genomic_DNA"/>
</dbReference>
<dbReference type="Gene3D" id="2.160.20.10">
    <property type="entry name" value="Single-stranded right-handed beta-helix, Pectin lyase-like"/>
    <property type="match status" value="1"/>
</dbReference>